<evidence type="ECO:0000313" key="3">
    <source>
        <dbReference type="EMBL" id="GAA0720226.1"/>
    </source>
</evidence>
<accession>A0ABN1ISN2</accession>
<reference evidence="3 4" key="1">
    <citation type="journal article" date="2019" name="Int. J. Syst. Evol. Microbiol.">
        <title>The Global Catalogue of Microorganisms (GCM) 10K type strain sequencing project: providing services to taxonomists for standard genome sequencing and annotation.</title>
        <authorList>
            <consortium name="The Broad Institute Genomics Platform"/>
            <consortium name="The Broad Institute Genome Sequencing Center for Infectious Disease"/>
            <person name="Wu L."/>
            <person name="Ma J."/>
        </authorList>
    </citation>
    <scope>NUCLEOTIDE SEQUENCE [LARGE SCALE GENOMIC DNA]</scope>
    <source>
        <strain evidence="3 4">JCM 15974</strain>
    </source>
</reference>
<evidence type="ECO:0000313" key="4">
    <source>
        <dbReference type="Proteomes" id="UP001501758"/>
    </source>
</evidence>
<keyword evidence="1" id="KW-0472">Membrane</keyword>
<keyword evidence="4" id="KW-1185">Reference proteome</keyword>
<feature type="domain" description="PH" evidence="2">
    <location>
        <begin position="1"/>
        <end position="17"/>
    </location>
</feature>
<dbReference type="Proteomes" id="UP001501758">
    <property type="component" value="Unassembled WGS sequence"/>
</dbReference>
<dbReference type="InterPro" id="IPR001849">
    <property type="entry name" value="PH_domain"/>
</dbReference>
<evidence type="ECO:0000259" key="2">
    <source>
        <dbReference type="PROSITE" id="PS50003"/>
    </source>
</evidence>
<organism evidence="3 4">
    <name type="scientific">Aquimarina litoralis</name>
    <dbReference type="NCBI Taxonomy" id="584605"/>
    <lineage>
        <taxon>Bacteria</taxon>
        <taxon>Pseudomonadati</taxon>
        <taxon>Bacteroidota</taxon>
        <taxon>Flavobacteriia</taxon>
        <taxon>Flavobacteriales</taxon>
        <taxon>Flavobacteriaceae</taxon>
        <taxon>Aquimarina</taxon>
    </lineage>
</organism>
<keyword evidence="1" id="KW-1133">Transmembrane helix</keyword>
<gene>
    <name evidence="3" type="ORF">GCM10009430_20170</name>
</gene>
<evidence type="ECO:0000256" key="1">
    <source>
        <dbReference type="SAM" id="Phobius"/>
    </source>
</evidence>
<comment type="caution">
    <text evidence="3">The sequence shown here is derived from an EMBL/GenBank/DDBJ whole genome shotgun (WGS) entry which is preliminary data.</text>
</comment>
<sequence length="98" mass="11732">MDEEKEKWVEAIFQSMKDSRRASPKPELLSKINEKIHFEQVDFVPFTKLRYGLVAAIFVLLVNSIALVYYVQNQRLNYKERTFMNVYNESLINSYQIY</sequence>
<keyword evidence="1" id="KW-0812">Transmembrane</keyword>
<feature type="transmembrane region" description="Helical" evidence="1">
    <location>
        <begin position="51"/>
        <end position="71"/>
    </location>
</feature>
<dbReference type="RefSeq" id="WP_343912195.1">
    <property type="nucleotide sequence ID" value="NZ_BAAAGE010000002.1"/>
</dbReference>
<dbReference type="EMBL" id="BAAAGE010000002">
    <property type="protein sequence ID" value="GAA0720226.1"/>
    <property type="molecule type" value="Genomic_DNA"/>
</dbReference>
<protein>
    <recommendedName>
        <fullName evidence="2">PH domain-containing protein</fullName>
    </recommendedName>
</protein>
<dbReference type="PROSITE" id="PS50003">
    <property type="entry name" value="PH_DOMAIN"/>
    <property type="match status" value="1"/>
</dbReference>
<proteinExistence type="predicted"/>
<name>A0ABN1ISN2_9FLAO</name>